<accession>A0A194XMS7</accession>
<evidence type="ECO:0000313" key="1">
    <source>
        <dbReference type="EMBL" id="KUJ21394.1"/>
    </source>
</evidence>
<dbReference type="AlphaFoldDB" id="A0A194XMS7"/>
<dbReference type="EMBL" id="KQ947408">
    <property type="protein sequence ID" value="KUJ21394.1"/>
    <property type="molecule type" value="Genomic_DNA"/>
</dbReference>
<name>A0A194XMS7_MOLSC</name>
<dbReference type="RefSeq" id="XP_018075749.1">
    <property type="nucleotide sequence ID" value="XM_018221865.1"/>
</dbReference>
<gene>
    <name evidence="1" type="ORF">LY89DRAFT_770755</name>
</gene>
<dbReference type="KEGG" id="psco:LY89DRAFT_770755"/>
<reference evidence="1 2" key="1">
    <citation type="submission" date="2015-10" db="EMBL/GenBank/DDBJ databases">
        <title>Full genome of DAOMC 229536 Phialocephala scopiformis, a fungal endophyte of spruce producing the potent anti-insectan compound rugulosin.</title>
        <authorList>
            <consortium name="DOE Joint Genome Institute"/>
            <person name="Walker A.K."/>
            <person name="Frasz S.L."/>
            <person name="Seifert K.A."/>
            <person name="Miller J.D."/>
            <person name="Mondo S.J."/>
            <person name="Labutti K."/>
            <person name="Lipzen A."/>
            <person name="Dockter R."/>
            <person name="Kennedy M."/>
            <person name="Grigoriev I.V."/>
            <person name="Spatafora J.W."/>
        </authorList>
    </citation>
    <scope>NUCLEOTIDE SEQUENCE [LARGE SCALE GENOMIC DNA]</scope>
    <source>
        <strain evidence="1 2">CBS 120377</strain>
    </source>
</reference>
<sequence>MAYEHQIELIFDKASEYGVTVDTIAKHYRTCLRKIQTDRVDLNIHIQFYYAECQTWYFFFENFPGIEPSSSISDPKVINTSILANTSTEGGLVGMTTRHENAAKKIYDHAKAMNIIAKQSAEQYQSKCNKVVELQTLRSSNTSTAGLEKRIKKLEGELKHERNVTREKGDMLKALKKSSGIQKEKFRNLGRKVISKLERKGVDVTKLLEDLKAIDATEELPEIEEEDVVATTNAAVQEATDSLFVN</sequence>
<organism evidence="1 2">
    <name type="scientific">Mollisia scopiformis</name>
    <name type="common">Conifer needle endophyte fungus</name>
    <name type="synonym">Phialocephala scopiformis</name>
    <dbReference type="NCBI Taxonomy" id="149040"/>
    <lineage>
        <taxon>Eukaryota</taxon>
        <taxon>Fungi</taxon>
        <taxon>Dikarya</taxon>
        <taxon>Ascomycota</taxon>
        <taxon>Pezizomycotina</taxon>
        <taxon>Leotiomycetes</taxon>
        <taxon>Helotiales</taxon>
        <taxon>Mollisiaceae</taxon>
        <taxon>Mollisia</taxon>
    </lineage>
</organism>
<dbReference type="OrthoDB" id="10468512at2759"/>
<dbReference type="InParanoid" id="A0A194XMS7"/>
<proteinExistence type="predicted"/>
<dbReference type="GeneID" id="28831591"/>
<protein>
    <submittedName>
        <fullName evidence="1">Uncharacterized protein</fullName>
    </submittedName>
</protein>
<dbReference type="Proteomes" id="UP000070700">
    <property type="component" value="Unassembled WGS sequence"/>
</dbReference>
<keyword evidence="2" id="KW-1185">Reference proteome</keyword>
<evidence type="ECO:0000313" key="2">
    <source>
        <dbReference type="Proteomes" id="UP000070700"/>
    </source>
</evidence>